<proteinExistence type="predicted"/>
<reference evidence="2 3" key="1">
    <citation type="journal article" date="2020" name="ISME J.">
        <title>Uncovering the hidden diversity of litter-decomposition mechanisms in mushroom-forming fungi.</title>
        <authorList>
            <person name="Floudas D."/>
            <person name="Bentzer J."/>
            <person name="Ahren D."/>
            <person name="Johansson T."/>
            <person name="Persson P."/>
            <person name="Tunlid A."/>
        </authorList>
    </citation>
    <scope>NUCLEOTIDE SEQUENCE [LARGE SCALE GENOMIC DNA]</scope>
    <source>
        <strain evidence="2 3">CBS 291.85</strain>
    </source>
</reference>
<dbReference type="InterPro" id="IPR001087">
    <property type="entry name" value="GDSL"/>
</dbReference>
<protein>
    <recommendedName>
        <fullName evidence="4">Carbohydrate esterase family 16 protein</fullName>
    </recommendedName>
</protein>
<keyword evidence="1" id="KW-0378">Hydrolase</keyword>
<comment type="caution">
    <text evidence="2">The sequence shown here is derived from an EMBL/GenBank/DDBJ whole genome shotgun (WGS) entry which is preliminary data.</text>
</comment>
<dbReference type="OrthoDB" id="1600564at2759"/>
<dbReference type="EMBL" id="JAACJM010000003">
    <property type="protein sequence ID" value="KAF5373619.1"/>
    <property type="molecule type" value="Genomic_DNA"/>
</dbReference>
<dbReference type="InterPro" id="IPR036514">
    <property type="entry name" value="SGNH_hydro_sf"/>
</dbReference>
<accession>A0A8H5GZ24</accession>
<dbReference type="SUPFAM" id="SSF52266">
    <property type="entry name" value="SGNH hydrolase"/>
    <property type="match status" value="1"/>
</dbReference>
<dbReference type="Pfam" id="PF00657">
    <property type="entry name" value="Lipase_GDSL"/>
    <property type="match status" value="1"/>
</dbReference>
<sequence>MPEYNFVLQVFDLASGGATIDAALVPPFQPTVLSIVDQVNQFKTFLAPKPATAEWQSSDTLFAIWIGINDVGNSFPWTNISQPEFYGVLMERLATQLEELYDVGGRSFLFLTVPPTDRSPLFLQQGQGVVSRLTPLIADYNRKLSQTAHNFKANHSDIDTMTVFDTQPIFNTLLDNARTLGFVNETGFCEAYQNGTPEPTTQIAPCAPVSSYL</sequence>
<evidence type="ECO:0000313" key="3">
    <source>
        <dbReference type="Proteomes" id="UP000559256"/>
    </source>
</evidence>
<dbReference type="GO" id="GO:0016788">
    <property type="term" value="F:hydrolase activity, acting on ester bonds"/>
    <property type="evidence" value="ECO:0007669"/>
    <property type="project" value="InterPro"/>
</dbReference>
<dbReference type="Gene3D" id="3.40.50.1110">
    <property type="entry name" value="SGNH hydrolase"/>
    <property type="match status" value="1"/>
</dbReference>
<dbReference type="AlphaFoldDB" id="A0A8H5GZ24"/>
<dbReference type="CDD" id="cd01846">
    <property type="entry name" value="fatty_acyltransferase_like"/>
    <property type="match status" value="1"/>
</dbReference>
<name>A0A8H5GZ24_9AGAR</name>
<dbReference type="PANTHER" id="PTHR45648">
    <property type="entry name" value="GDSL LIPASE/ACYLHYDROLASE FAMILY PROTEIN (AFU_ORTHOLOGUE AFUA_4G14700)"/>
    <property type="match status" value="1"/>
</dbReference>
<organism evidence="2 3">
    <name type="scientific">Tetrapyrgos nigripes</name>
    <dbReference type="NCBI Taxonomy" id="182062"/>
    <lineage>
        <taxon>Eukaryota</taxon>
        <taxon>Fungi</taxon>
        <taxon>Dikarya</taxon>
        <taxon>Basidiomycota</taxon>
        <taxon>Agaricomycotina</taxon>
        <taxon>Agaricomycetes</taxon>
        <taxon>Agaricomycetidae</taxon>
        <taxon>Agaricales</taxon>
        <taxon>Marasmiineae</taxon>
        <taxon>Marasmiaceae</taxon>
        <taxon>Tetrapyrgos</taxon>
    </lineage>
</organism>
<dbReference type="PANTHER" id="PTHR45648:SF85">
    <property type="entry name" value="A, PUTATIVE (AFU_ORTHOLOGUE AFUA_2G10760)-RELATED"/>
    <property type="match status" value="1"/>
</dbReference>
<dbReference type="InterPro" id="IPR051058">
    <property type="entry name" value="GDSL_Est/Lipase"/>
</dbReference>
<dbReference type="Proteomes" id="UP000559256">
    <property type="component" value="Unassembled WGS sequence"/>
</dbReference>
<gene>
    <name evidence="2" type="ORF">D9758_000988</name>
</gene>
<evidence type="ECO:0000313" key="2">
    <source>
        <dbReference type="EMBL" id="KAF5373619.1"/>
    </source>
</evidence>
<keyword evidence="3" id="KW-1185">Reference proteome</keyword>
<evidence type="ECO:0008006" key="4">
    <source>
        <dbReference type="Google" id="ProtNLM"/>
    </source>
</evidence>
<evidence type="ECO:0000256" key="1">
    <source>
        <dbReference type="ARBA" id="ARBA00022801"/>
    </source>
</evidence>